<dbReference type="Proteomes" id="UP000632740">
    <property type="component" value="Unassembled WGS sequence"/>
</dbReference>
<keyword evidence="7" id="KW-0067">ATP-binding</keyword>
<dbReference type="Gene3D" id="3.30.565.10">
    <property type="entry name" value="Histidine kinase-like ATPase, C-terminal domain"/>
    <property type="match status" value="1"/>
</dbReference>
<dbReference type="PANTHER" id="PTHR24421">
    <property type="entry name" value="NITRATE/NITRITE SENSOR PROTEIN NARX-RELATED"/>
    <property type="match status" value="1"/>
</dbReference>
<dbReference type="EMBL" id="BONK01000022">
    <property type="protein sequence ID" value="GIG23689.1"/>
    <property type="molecule type" value="Genomic_DNA"/>
</dbReference>
<protein>
    <recommendedName>
        <fullName evidence="2">histidine kinase</fullName>
        <ecNumber evidence="2">2.7.13.3</ecNumber>
    </recommendedName>
</protein>
<evidence type="ECO:0000256" key="8">
    <source>
        <dbReference type="ARBA" id="ARBA00023012"/>
    </source>
</evidence>
<dbReference type="Gene3D" id="1.20.5.1930">
    <property type="match status" value="1"/>
</dbReference>
<evidence type="ECO:0000259" key="11">
    <source>
        <dbReference type="PROSITE" id="PS50109"/>
    </source>
</evidence>
<keyword evidence="4" id="KW-0808">Transferase</keyword>
<dbReference type="SMART" id="SM00387">
    <property type="entry name" value="HATPase_c"/>
    <property type="match status" value="1"/>
</dbReference>
<comment type="caution">
    <text evidence="12">The sequence shown here is derived from an EMBL/GenBank/DDBJ whole genome shotgun (WGS) entry which is preliminary data.</text>
</comment>
<dbReference type="InterPro" id="IPR036890">
    <property type="entry name" value="HATPase_C_sf"/>
</dbReference>
<evidence type="ECO:0000313" key="13">
    <source>
        <dbReference type="Proteomes" id="UP000632740"/>
    </source>
</evidence>
<dbReference type="RefSeq" id="WP_203758685.1">
    <property type="nucleotide sequence ID" value="NZ_BONK01000022.1"/>
</dbReference>
<dbReference type="InterPro" id="IPR003594">
    <property type="entry name" value="HATPase_dom"/>
</dbReference>
<dbReference type="PANTHER" id="PTHR24421:SF10">
    <property type="entry name" value="NITRATE_NITRITE SENSOR PROTEIN NARQ"/>
    <property type="match status" value="1"/>
</dbReference>
<feature type="transmembrane region" description="Helical" evidence="10">
    <location>
        <begin position="87"/>
        <end position="111"/>
    </location>
</feature>
<dbReference type="EC" id="2.7.13.3" evidence="2"/>
<accession>A0A919P9F7</accession>
<reference evidence="12" key="1">
    <citation type="submission" date="2021-01" db="EMBL/GenBank/DDBJ databases">
        <title>Whole genome shotgun sequence of Cellulomonas chitinilytica NBRC 110799.</title>
        <authorList>
            <person name="Komaki H."/>
            <person name="Tamura T."/>
        </authorList>
    </citation>
    <scope>NUCLEOTIDE SEQUENCE</scope>
    <source>
        <strain evidence="12">NBRC 110799</strain>
    </source>
</reference>
<dbReference type="InterPro" id="IPR011712">
    <property type="entry name" value="Sig_transdc_His_kin_sub3_dim/P"/>
</dbReference>
<dbReference type="GO" id="GO:0000155">
    <property type="term" value="F:phosphorelay sensor kinase activity"/>
    <property type="evidence" value="ECO:0007669"/>
    <property type="project" value="InterPro"/>
</dbReference>
<dbReference type="InterPro" id="IPR005467">
    <property type="entry name" value="His_kinase_dom"/>
</dbReference>
<evidence type="ECO:0000256" key="2">
    <source>
        <dbReference type="ARBA" id="ARBA00012438"/>
    </source>
</evidence>
<dbReference type="AlphaFoldDB" id="A0A919P9F7"/>
<feature type="coiled-coil region" evidence="9">
    <location>
        <begin position="172"/>
        <end position="199"/>
    </location>
</feature>
<dbReference type="SUPFAM" id="SSF55874">
    <property type="entry name" value="ATPase domain of HSP90 chaperone/DNA topoisomerase II/histidine kinase"/>
    <property type="match status" value="1"/>
</dbReference>
<evidence type="ECO:0000256" key="9">
    <source>
        <dbReference type="SAM" id="Coils"/>
    </source>
</evidence>
<feature type="transmembrane region" description="Helical" evidence="10">
    <location>
        <begin position="123"/>
        <end position="142"/>
    </location>
</feature>
<evidence type="ECO:0000256" key="5">
    <source>
        <dbReference type="ARBA" id="ARBA00022741"/>
    </source>
</evidence>
<keyword evidence="9" id="KW-0175">Coiled coil</keyword>
<comment type="catalytic activity">
    <reaction evidence="1">
        <text>ATP + protein L-histidine = ADP + protein N-phospho-L-histidine.</text>
        <dbReference type="EC" id="2.7.13.3"/>
    </reaction>
</comment>
<name>A0A919P9F7_9CELL</name>
<dbReference type="GO" id="GO:0046983">
    <property type="term" value="F:protein dimerization activity"/>
    <property type="evidence" value="ECO:0007669"/>
    <property type="project" value="InterPro"/>
</dbReference>
<keyword evidence="10" id="KW-0472">Membrane</keyword>
<proteinExistence type="predicted"/>
<keyword evidence="3" id="KW-0597">Phosphoprotein</keyword>
<evidence type="ECO:0000256" key="7">
    <source>
        <dbReference type="ARBA" id="ARBA00022840"/>
    </source>
</evidence>
<keyword evidence="8" id="KW-0902">Two-component regulatory system</keyword>
<dbReference type="Pfam" id="PF02518">
    <property type="entry name" value="HATPase_c"/>
    <property type="match status" value="1"/>
</dbReference>
<dbReference type="GO" id="GO:0016020">
    <property type="term" value="C:membrane"/>
    <property type="evidence" value="ECO:0007669"/>
    <property type="project" value="InterPro"/>
</dbReference>
<feature type="transmembrane region" description="Helical" evidence="10">
    <location>
        <begin position="52"/>
        <end position="75"/>
    </location>
</feature>
<keyword evidence="5" id="KW-0547">Nucleotide-binding</keyword>
<evidence type="ECO:0000256" key="10">
    <source>
        <dbReference type="SAM" id="Phobius"/>
    </source>
</evidence>
<keyword evidence="10" id="KW-0812">Transmembrane</keyword>
<organism evidence="12 13">
    <name type="scientific">Cellulomonas chitinilytica</name>
    <dbReference type="NCBI Taxonomy" id="398759"/>
    <lineage>
        <taxon>Bacteria</taxon>
        <taxon>Bacillati</taxon>
        <taxon>Actinomycetota</taxon>
        <taxon>Actinomycetes</taxon>
        <taxon>Micrococcales</taxon>
        <taxon>Cellulomonadaceae</taxon>
        <taxon>Cellulomonas</taxon>
    </lineage>
</organism>
<keyword evidence="6 12" id="KW-0418">Kinase</keyword>
<dbReference type="GO" id="GO:0005524">
    <property type="term" value="F:ATP binding"/>
    <property type="evidence" value="ECO:0007669"/>
    <property type="project" value="UniProtKB-KW"/>
</dbReference>
<gene>
    <name evidence="12" type="ORF">Cch01nite_44130</name>
</gene>
<dbReference type="InterPro" id="IPR050482">
    <property type="entry name" value="Sensor_HK_TwoCompSys"/>
</dbReference>
<feature type="transmembrane region" description="Helical" evidence="10">
    <location>
        <begin position="154"/>
        <end position="173"/>
    </location>
</feature>
<evidence type="ECO:0000256" key="4">
    <source>
        <dbReference type="ARBA" id="ARBA00022679"/>
    </source>
</evidence>
<evidence type="ECO:0000256" key="1">
    <source>
        <dbReference type="ARBA" id="ARBA00000085"/>
    </source>
</evidence>
<dbReference type="Pfam" id="PF07730">
    <property type="entry name" value="HisKA_3"/>
    <property type="match status" value="1"/>
</dbReference>
<evidence type="ECO:0000256" key="6">
    <source>
        <dbReference type="ARBA" id="ARBA00022777"/>
    </source>
</evidence>
<keyword evidence="13" id="KW-1185">Reference proteome</keyword>
<feature type="domain" description="Histidine kinase" evidence="11">
    <location>
        <begin position="315"/>
        <end position="404"/>
    </location>
</feature>
<dbReference type="CDD" id="cd16917">
    <property type="entry name" value="HATPase_UhpB-NarQ-NarX-like"/>
    <property type="match status" value="1"/>
</dbReference>
<feature type="transmembrane region" description="Helical" evidence="10">
    <location>
        <begin position="20"/>
        <end position="40"/>
    </location>
</feature>
<keyword evidence="10" id="KW-1133">Transmembrane helix</keyword>
<sequence length="405" mass="42601">MSAGHRRVLHRPAAARGPSVVGWRDICVATMAVAVDLALFTPMTQLERSSSWPVVDAPPWVVVLAAVPAWTALLLRRRAPIAVSLGLAGYAAALTVTIGSRPVLTLLVALYNAAAWRSPRRSLLCLAATLVANGVAVAYESAALSETVQTTVELSLLYVLFDGTAWGVGWWVGSARREAKRLRETREAMAAEAVAAERVRIAHELHDIVAHAVTVMVLQAAGARRTMDQEPELARGAMQTVEDVGKEAIGELRRLLAVLRTVGDDGDVAVIGTSPRLTTVPDLVTQAESAGVRVTLCERGTPGKLDPSVDLAAFRVIQEALTNVTRHAGAGTTVDVGLHWLPDSLRIDVHDDGAGVPPRSVGALSTGHGLAGLQERVTIVGGALDAGPVARGGYRVTATLPAHVP</sequence>
<evidence type="ECO:0000313" key="12">
    <source>
        <dbReference type="EMBL" id="GIG23689.1"/>
    </source>
</evidence>
<dbReference type="PROSITE" id="PS50109">
    <property type="entry name" value="HIS_KIN"/>
    <property type="match status" value="1"/>
</dbReference>
<evidence type="ECO:0000256" key="3">
    <source>
        <dbReference type="ARBA" id="ARBA00022553"/>
    </source>
</evidence>